<accession>A0A233SMJ7</accession>
<sequence length="188" mass="17901">MLVPVVDQPVGQLLGPLAGLGRAEVVQEQKRAAGQRLQFPFSVVAGAGAEPRVEVGGGGGLPAQADASGEERADGAVRLVGFASAGGAGDQQRRALGDAGSGRAGASGAGDLVGPGGDLGVVGQGAAVAGGDARVGQLQGGDALGRWFLGGSGGGVDAAAGQDAVEPVGEWAELARLSAEGGGQSSSP</sequence>
<protein>
    <submittedName>
        <fullName evidence="2">Uncharacterized protein</fullName>
    </submittedName>
</protein>
<dbReference type="Proteomes" id="UP000215483">
    <property type="component" value="Unassembled WGS sequence"/>
</dbReference>
<evidence type="ECO:0000256" key="1">
    <source>
        <dbReference type="SAM" id="MobiDB-lite"/>
    </source>
</evidence>
<feature type="region of interest" description="Disordered" evidence="1">
    <location>
        <begin position="88"/>
        <end position="108"/>
    </location>
</feature>
<evidence type="ECO:0000313" key="3">
    <source>
        <dbReference type="Proteomes" id="UP000215483"/>
    </source>
</evidence>
<name>A0A233SMJ7_STRDA</name>
<feature type="compositionally biased region" description="Gly residues" evidence="1">
    <location>
        <begin position="99"/>
        <end position="108"/>
    </location>
</feature>
<evidence type="ECO:0000313" key="2">
    <source>
        <dbReference type="EMBL" id="OXY96809.1"/>
    </source>
</evidence>
<gene>
    <name evidence="2" type="ORF">BEK98_11390</name>
</gene>
<proteinExistence type="predicted"/>
<dbReference type="EMBL" id="MCGQ01000010">
    <property type="protein sequence ID" value="OXY96809.1"/>
    <property type="molecule type" value="Genomic_DNA"/>
</dbReference>
<comment type="caution">
    <text evidence="2">The sequence shown here is derived from an EMBL/GenBank/DDBJ whole genome shotgun (WGS) entry which is preliminary data.</text>
</comment>
<dbReference type="AlphaFoldDB" id="A0A233SMJ7"/>
<keyword evidence="3" id="KW-1185">Reference proteome</keyword>
<organism evidence="2 3">
    <name type="scientific">Streptomyces diastatochromogenes</name>
    <dbReference type="NCBI Taxonomy" id="42236"/>
    <lineage>
        <taxon>Bacteria</taxon>
        <taxon>Bacillati</taxon>
        <taxon>Actinomycetota</taxon>
        <taxon>Actinomycetes</taxon>
        <taxon>Kitasatosporales</taxon>
        <taxon>Streptomycetaceae</taxon>
        <taxon>Streptomyces</taxon>
    </lineage>
</organism>
<reference evidence="2 3" key="1">
    <citation type="submission" date="2016-07" db="EMBL/GenBank/DDBJ databases">
        <title>Draft genome of Streptomyces diastatochromogenes.</title>
        <authorList>
            <person name="Podduturi R."/>
            <person name="Lukassen M.B."/>
            <person name="Clausen N."/>
            <person name="Nielsen J.L."/>
            <person name="Jorgensen N.O."/>
        </authorList>
    </citation>
    <scope>NUCLEOTIDE SEQUENCE [LARGE SCALE GENOMIC DNA]</scope>
    <source>
        <strain evidence="2 3">DSM 40608</strain>
    </source>
</reference>